<proteinExistence type="predicted"/>
<comment type="caution">
    <text evidence="1">The sequence shown here is derived from an EMBL/GenBank/DDBJ whole genome shotgun (WGS) entry which is preliminary data.</text>
</comment>
<sequence>MVEGAILIYVSIRMLDEPSEDNFDSWIKRYRVPNIPDGVGDIAPEDLGRESYGSLGLSLPGGLPLQKRRPGLPLGPVTAAIAAGTGRDRARARPKAATARARFGDLGPAQHQQIIESQQVKVEHEDPPDEREEEWVYPTEQAEAKFRAKEGRPRSVGSLFSISTA</sequence>
<evidence type="ECO:0000313" key="2">
    <source>
        <dbReference type="Proteomes" id="UP000266841"/>
    </source>
</evidence>
<name>K0SF26_THAOC</name>
<organism evidence="1 2">
    <name type="scientific">Thalassiosira oceanica</name>
    <name type="common">Marine diatom</name>
    <dbReference type="NCBI Taxonomy" id="159749"/>
    <lineage>
        <taxon>Eukaryota</taxon>
        <taxon>Sar</taxon>
        <taxon>Stramenopiles</taxon>
        <taxon>Ochrophyta</taxon>
        <taxon>Bacillariophyta</taxon>
        <taxon>Coscinodiscophyceae</taxon>
        <taxon>Thalassiosirophycidae</taxon>
        <taxon>Thalassiosirales</taxon>
        <taxon>Thalassiosiraceae</taxon>
        <taxon>Thalassiosira</taxon>
    </lineage>
</organism>
<dbReference type="EMBL" id="AGNL01018130">
    <property type="protein sequence ID" value="EJK63604.1"/>
    <property type="molecule type" value="Genomic_DNA"/>
</dbReference>
<gene>
    <name evidence="1" type="ORF">THAOC_15726</name>
</gene>
<dbReference type="AlphaFoldDB" id="K0SF26"/>
<evidence type="ECO:0000313" key="1">
    <source>
        <dbReference type="EMBL" id="EJK63604.1"/>
    </source>
</evidence>
<protein>
    <submittedName>
        <fullName evidence="1">Uncharacterized protein</fullName>
    </submittedName>
</protein>
<keyword evidence="2" id="KW-1185">Reference proteome</keyword>
<dbReference type="Proteomes" id="UP000266841">
    <property type="component" value="Unassembled WGS sequence"/>
</dbReference>
<accession>K0SF26</accession>
<reference evidence="1 2" key="1">
    <citation type="journal article" date="2012" name="Genome Biol.">
        <title>Genome and low-iron response of an oceanic diatom adapted to chronic iron limitation.</title>
        <authorList>
            <person name="Lommer M."/>
            <person name="Specht M."/>
            <person name="Roy A.S."/>
            <person name="Kraemer L."/>
            <person name="Andreson R."/>
            <person name="Gutowska M.A."/>
            <person name="Wolf J."/>
            <person name="Bergner S.V."/>
            <person name="Schilhabel M.B."/>
            <person name="Klostermeier U.C."/>
            <person name="Beiko R.G."/>
            <person name="Rosenstiel P."/>
            <person name="Hippler M."/>
            <person name="Laroche J."/>
        </authorList>
    </citation>
    <scope>NUCLEOTIDE SEQUENCE [LARGE SCALE GENOMIC DNA]</scope>
    <source>
        <strain evidence="1 2">CCMP1005</strain>
    </source>
</reference>